<evidence type="ECO:0000256" key="4">
    <source>
        <dbReference type="ARBA" id="ARBA00022692"/>
    </source>
</evidence>
<evidence type="ECO:0000256" key="1">
    <source>
        <dbReference type="ARBA" id="ARBA00004651"/>
    </source>
</evidence>
<feature type="transmembrane region" description="Helical" evidence="7">
    <location>
        <begin position="139"/>
        <end position="160"/>
    </location>
</feature>
<dbReference type="InterPro" id="IPR036259">
    <property type="entry name" value="MFS_trans_sf"/>
</dbReference>
<feature type="transmembrane region" description="Helical" evidence="7">
    <location>
        <begin position="373"/>
        <end position="392"/>
    </location>
</feature>
<evidence type="ECO:0000256" key="6">
    <source>
        <dbReference type="ARBA" id="ARBA00023136"/>
    </source>
</evidence>
<protein>
    <submittedName>
        <fullName evidence="9">MFS transporter</fullName>
    </submittedName>
</protein>
<dbReference type="PROSITE" id="PS50850">
    <property type="entry name" value="MFS"/>
    <property type="match status" value="1"/>
</dbReference>
<dbReference type="InterPro" id="IPR011701">
    <property type="entry name" value="MFS"/>
</dbReference>
<evidence type="ECO:0000256" key="7">
    <source>
        <dbReference type="SAM" id="Phobius"/>
    </source>
</evidence>
<dbReference type="Gene3D" id="1.20.1250.20">
    <property type="entry name" value="MFS general substrate transporter like domains"/>
    <property type="match status" value="1"/>
</dbReference>
<evidence type="ECO:0000256" key="5">
    <source>
        <dbReference type="ARBA" id="ARBA00022989"/>
    </source>
</evidence>
<dbReference type="GO" id="GO:0005886">
    <property type="term" value="C:plasma membrane"/>
    <property type="evidence" value="ECO:0007669"/>
    <property type="project" value="UniProtKB-SubCell"/>
</dbReference>
<dbReference type="SUPFAM" id="SSF103473">
    <property type="entry name" value="MFS general substrate transporter"/>
    <property type="match status" value="1"/>
</dbReference>
<dbReference type="EMBL" id="CP159872">
    <property type="protein sequence ID" value="XCM83475.1"/>
    <property type="molecule type" value="Genomic_DNA"/>
</dbReference>
<dbReference type="PANTHER" id="PTHR23517:SF13">
    <property type="entry name" value="MAJOR FACILITATOR SUPERFAMILY MFS_1"/>
    <property type="match status" value="1"/>
</dbReference>
<dbReference type="RefSeq" id="WP_354644411.1">
    <property type="nucleotide sequence ID" value="NZ_CP159872.1"/>
</dbReference>
<feature type="transmembrane region" description="Helical" evidence="7">
    <location>
        <begin position="12"/>
        <end position="31"/>
    </location>
</feature>
<dbReference type="InterPro" id="IPR020846">
    <property type="entry name" value="MFS_dom"/>
</dbReference>
<keyword evidence="6 7" id="KW-0472">Membrane</keyword>
<dbReference type="InterPro" id="IPR050171">
    <property type="entry name" value="MFS_Transporters"/>
</dbReference>
<feature type="transmembrane region" description="Helical" evidence="7">
    <location>
        <begin position="104"/>
        <end position="127"/>
    </location>
</feature>
<dbReference type="Pfam" id="PF07690">
    <property type="entry name" value="MFS_1"/>
    <property type="match status" value="1"/>
</dbReference>
<keyword evidence="5 7" id="KW-1133">Transmembrane helix</keyword>
<keyword evidence="4 7" id="KW-0812">Transmembrane</keyword>
<feature type="transmembrane region" description="Helical" evidence="7">
    <location>
        <begin position="280"/>
        <end position="301"/>
    </location>
</feature>
<gene>
    <name evidence="9" type="ORF">ABWK59_33400</name>
</gene>
<feature type="transmembrane region" description="Helical" evidence="7">
    <location>
        <begin position="172"/>
        <end position="194"/>
    </location>
</feature>
<feature type="transmembrane region" description="Helical" evidence="7">
    <location>
        <begin position="253"/>
        <end position="273"/>
    </location>
</feature>
<feature type="domain" description="Major facilitator superfamily (MFS) profile" evidence="8">
    <location>
        <begin position="13"/>
        <end position="396"/>
    </location>
</feature>
<dbReference type="PANTHER" id="PTHR23517">
    <property type="entry name" value="RESISTANCE PROTEIN MDTM, PUTATIVE-RELATED-RELATED"/>
    <property type="match status" value="1"/>
</dbReference>
<reference evidence="9" key="1">
    <citation type="submission" date="2024-06" db="EMBL/GenBank/DDBJ databases">
        <title>The genome sequences of Kitasatospora sp. strain HUAS MG31.</title>
        <authorList>
            <person name="Mo P."/>
        </authorList>
    </citation>
    <scope>NUCLEOTIDE SEQUENCE</scope>
    <source>
        <strain evidence="9">HUAS MG31</strain>
    </source>
</reference>
<dbReference type="KEGG" id="kcm:ABWK59_33400"/>
<keyword evidence="2" id="KW-0813">Transport</keyword>
<keyword evidence="3" id="KW-1003">Cell membrane</keyword>
<dbReference type="GO" id="GO:0022857">
    <property type="term" value="F:transmembrane transporter activity"/>
    <property type="evidence" value="ECO:0007669"/>
    <property type="project" value="InterPro"/>
</dbReference>
<dbReference type="AlphaFoldDB" id="A0AAU8K897"/>
<feature type="transmembrane region" description="Helical" evidence="7">
    <location>
        <begin position="215"/>
        <end position="241"/>
    </location>
</feature>
<name>A0AAU8K897_9ACTN</name>
<evidence type="ECO:0000313" key="9">
    <source>
        <dbReference type="EMBL" id="XCM83475.1"/>
    </source>
</evidence>
<sequence length="399" mass="40056">MPAPQPGRPTRSAPYLAAAGAFAVCMAGTTLPTPLYGLYQEQIGFSELIVTVVFAVYAFAVVAVLSAAGSVSDTVGRRPVLLAGLGFAALSAVCFLLENGLPLLYLGRIMSGLSAGLFTGTATAYVIELAPEGAGGRAAFAATAANMGGLGLGPLMSGVLSQYAPDPLVLPFAVHLGMVAVAAGVVAMLPETVPGAQPVRRARLRAPKLPREVRGVFVPSGVAAFTGFALFGVFTAVSPAFLTQTLDVHNRAVTGLIVFSAFLASTVGQLAAGRLGARRALPLGCAVLVAGLVLLGGTLLAESVALLVLSALVGGTGQGMSLRGAVGAVASAAPAEQRAGTISSLFVVAYTGLAVPIIGVGLLTGRIGLEEAGVVFIVTMTVLTLFAGSYLLRRPVPGT</sequence>
<evidence type="ECO:0000259" key="8">
    <source>
        <dbReference type="PROSITE" id="PS50850"/>
    </source>
</evidence>
<feature type="transmembrane region" description="Helical" evidence="7">
    <location>
        <begin position="43"/>
        <end position="68"/>
    </location>
</feature>
<comment type="subcellular location">
    <subcellularLocation>
        <location evidence="1">Cell membrane</location>
        <topology evidence="1">Multi-pass membrane protein</topology>
    </subcellularLocation>
</comment>
<feature type="transmembrane region" description="Helical" evidence="7">
    <location>
        <begin position="345"/>
        <end position="367"/>
    </location>
</feature>
<organism evidence="9">
    <name type="scientific">Kitasatospora camelliae</name>
    <dbReference type="NCBI Taxonomy" id="3156397"/>
    <lineage>
        <taxon>Bacteria</taxon>
        <taxon>Bacillati</taxon>
        <taxon>Actinomycetota</taxon>
        <taxon>Actinomycetes</taxon>
        <taxon>Kitasatosporales</taxon>
        <taxon>Streptomycetaceae</taxon>
        <taxon>Kitasatospora</taxon>
    </lineage>
</organism>
<accession>A0AAU8K897</accession>
<evidence type="ECO:0000256" key="2">
    <source>
        <dbReference type="ARBA" id="ARBA00022448"/>
    </source>
</evidence>
<proteinExistence type="predicted"/>
<feature type="transmembrane region" description="Helical" evidence="7">
    <location>
        <begin position="307"/>
        <end position="333"/>
    </location>
</feature>
<feature type="transmembrane region" description="Helical" evidence="7">
    <location>
        <begin position="80"/>
        <end position="98"/>
    </location>
</feature>
<evidence type="ECO:0000256" key="3">
    <source>
        <dbReference type="ARBA" id="ARBA00022475"/>
    </source>
</evidence>